<evidence type="ECO:0000259" key="2">
    <source>
        <dbReference type="PROSITE" id="PS50879"/>
    </source>
</evidence>
<sequence length="360" mass="38845">MTPEPEESAIESLSSECPDQAPSPRAAVVAAATADPDVTYEVLAEKLGIPPKQVRWLLRDARRTGRVPPTSPDLDRGLRAAAVAIFTRAPDSSKQAIADELGIRKRRVYGLLRTAELLGEIPPGMRARKDQRSDCGRPLVFAWTDGSAPGDNRHGPAAWAAIIRWGAGPDAERRTLGGRLSEPNIARAELAAAIHALRALHQPACVTMHCDHEALINGATARGTPRAHRDLWNELREVSASHHVTWVWVRAHHTSRGNRAADSLARAVRKGSRLDEGWREDLRAGRVANAVNHLVQIGRLRTLAWDFSTVGPLHRPTHIATAATVDGDTGEPLAVTGTGSSKAAAKTDALTRLIAALHLE</sequence>
<dbReference type="EMBL" id="BSTJ01000015">
    <property type="protein sequence ID" value="GLY80560.1"/>
    <property type="molecule type" value="Genomic_DNA"/>
</dbReference>
<dbReference type="AlphaFoldDB" id="A0A9W6RVB1"/>
<dbReference type="InterPro" id="IPR012337">
    <property type="entry name" value="RNaseH-like_sf"/>
</dbReference>
<evidence type="ECO:0000313" key="4">
    <source>
        <dbReference type="Proteomes" id="UP001165135"/>
    </source>
</evidence>
<reference evidence="3" key="1">
    <citation type="submission" date="2023-03" db="EMBL/GenBank/DDBJ databases">
        <title>Actinoallomurus iriomotensis NBRC 103681.</title>
        <authorList>
            <person name="Ichikawa N."/>
            <person name="Sato H."/>
            <person name="Tonouchi N."/>
        </authorList>
    </citation>
    <scope>NUCLEOTIDE SEQUENCE</scope>
    <source>
        <strain evidence="3">NBRC 103681</strain>
    </source>
</reference>
<gene>
    <name evidence="3" type="ORF">Airi01_088270</name>
</gene>
<dbReference type="InterPro" id="IPR036397">
    <property type="entry name" value="RNaseH_sf"/>
</dbReference>
<dbReference type="GO" id="GO:0004523">
    <property type="term" value="F:RNA-DNA hybrid ribonuclease activity"/>
    <property type="evidence" value="ECO:0007669"/>
    <property type="project" value="InterPro"/>
</dbReference>
<dbReference type="Gene3D" id="3.30.420.10">
    <property type="entry name" value="Ribonuclease H-like superfamily/Ribonuclease H"/>
    <property type="match status" value="1"/>
</dbReference>
<feature type="domain" description="RNase H type-1" evidence="2">
    <location>
        <begin position="136"/>
        <end position="270"/>
    </location>
</feature>
<dbReference type="PROSITE" id="PS50879">
    <property type="entry name" value="RNASE_H_1"/>
    <property type="match status" value="1"/>
</dbReference>
<name>A0A9W6RVB1_9ACTN</name>
<protein>
    <recommendedName>
        <fullName evidence="2">RNase H type-1 domain-containing protein</fullName>
    </recommendedName>
</protein>
<organism evidence="3 4">
    <name type="scientific">Actinoallomurus iriomotensis</name>
    <dbReference type="NCBI Taxonomy" id="478107"/>
    <lineage>
        <taxon>Bacteria</taxon>
        <taxon>Bacillati</taxon>
        <taxon>Actinomycetota</taxon>
        <taxon>Actinomycetes</taxon>
        <taxon>Streptosporangiales</taxon>
        <taxon>Thermomonosporaceae</taxon>
        <taxon>Actinoallomurus</taxon>
    </lineage>
</organism>
<dbReference type="Proteomes" id="UP001165135">
    <property type="component" value="Unassembled WGS sequence"/>
</dbReference>
<dbReference type="Pfam" id="PF00075">
    <property type="entry name" value="RNase_H"/>
    <property type="match status" value="1"/>
</dbReference>
<dbReference type="GO" id="GO:0003676">
    <property type="term" value="F:nucleic acid binding"/>
    <property type="evidence" value="ECO:0007669"/>
    <property type="project" value="InterPro"/>
</dbReference>
<proteinExistence type="predicted"/>
<dbReference type="SUPFAM" id="SSF53098">
    <property type="entry name" value="Ribonuclease H-like"/>
    <property type="match status" value="1"/>
</dbReference>
<dbReference type="InterPro" id="IPR002156">
    <property type="entry name" value="RNaseH_domain"/>
</dbReference>
<evidence type="ECO:0000313" key="3">
    <source>
        <dbReference type="EMBL" id="GLY80560.1"/>
    </source>
</evidence>
<comment type="caution">
    <text evidence="3">The sequence shown here is derived from an EMBL/GenBank/DDBJ whole genome shotgun (WGS) entry which is preliminary data.</text>
</comment>
<dbReference type="CDD" id="cd00048">
    <property type="entry name" value="DSRM_SF"/>
    <property type="match status" value="1"/>
</dbReference>
<accession>A0A9W6RVB1</accession>
<evidence type="ECO:0000256" key="1">
    <source>
        <dbReference type="SAM" id="MobiDB-lite"/>
    </source>
</evidence>
<feature type="region of interest" description="Disordered" evidence="1">
    <location>
        <begin position="1"/>
        <end position="27"/>
    </location>
</feature>